<dbReference type="Proteomes" id="UP001059663">
    <property type="component" value="Chromosome"/>
</dbReference>
<reference evidence="1" key="1">
    <citation type="submission" date="2021-11" db="EMBL/GenBank/DDBJ databases">
        <title>Study of the species diversity of bacterial strains isolated from a unique natural object - Shulgan-Tash cave (Bashkiria).</title>
        <authorList>
            <person name="Sazanova A.L."/>
            <person name="Chirak E.R."/>
            <person name="Safronova V.I."/>
        </authorList>
    </citation>
    <scope>NUCLEOTIDE SEQUENCE</scope>
    <source>
        <strain evidence="1">P1</strain>
    </source>
</reference>
<name>A0AC61U897_9MICO</name>
<organism evidence="1 2">
    <name type="scientific">Janibacter limosus</name>
    <dbReference type="NCBI Taxonomy" id="53458"/>
    <lineage>
        <taxon>Bacteria</taxon>
        <taxon>Bacillati</taxon>
        <taxon>Actinomycetota</taxon>
        <taxon>Actinomycetes</taxon>
        <taxon>Micrococcales</taxon>
        <taxon>Intrasporangiaceae</taxon>
        <taxon>Janibacter</taxon>
    </lineage>
</organism>
<evidence type="ECO:0000313" key="1">
    <source>
        <dbReference type="EMBL" id="UUZ46128.1"/>
    </source>
</evidence>
<gene>
    <name evidence="1" type="ORF">LP422_10075</name>
</gene>
<dbReference type="EMBL" id="CP087977">
    <property type="protein sequence ID" value="UUZ46128.1"/>
    <property type="molecule type" value="Genomic_DNA"/>
</dbReference>
<protein>
    <submittedName>
        <fullName evidence="1">Uncharacterized protein</fullName>
    </submittedName>
</protein>
<proteinExistence type="predicted"/>
<evidence type="ECO:0000313" key="2">
    <source>
        <dbReference type="Proteomes" id="UP001059663"/>
    </source>
</evidence>
<accession>A0AC61U897</accession>
<sequence>MSRVARRRGPPLQLLHRPVEDGHEELLLAGVVVVQTGDRQTCTLRDPAHRRPVVADLEETREGSPQCRVELRGFVVVPVAVARRARPGGRGAPALVSDRLRDADEKPIGPHTQSVGEDHDPLRRDADAAVLDRADGADADADLVGQLPDRQATLSPQLAHGPPERPAVQRGLRALLHLPLPSARDGVHGVQIR</sequence>